<dbReference type="EMBL" id="MK889230">
    <property type="protein sequence ID" value="QPM99261.1"/>
    <property type="molecule type" value="Genomic_DNA"/>
</dbReference>
<evidence type="ECO:0000313" key="1">
    <source>
        <dbReference type="EMBL" id="QPM99261.1"/>
    </source>
</evidence>
<organism evidence="1">
    <name type="scientific">Euplotes vanleeuwenhoeki</name>
    <dbReference type="NCBI Taxonomy" id="2794224"/>
    <lineage>
        <taxon>Eukaryota</taxon>
        <taxon>Sar</taxon>
        <taxon>Alveolata</taxon>
        <taxon>Ciliophora</taxon>
        <taxon>Intramacronucleata</taxon>
        <taxon>Spirotrichea</taxon>
        <taxon>Hypotrichia</taxon>
        <taxon>Euplotida</taxon>
        <taxon>Euplotidae</taxon>
        <taxon>Euplotes</taxon>
    </lineage>
</organism>
<evidence type="ECO:0008006" key="2">
    <source>
        <dbReference type="Google" id="ProtNLM"/>
    </source>
</evidence>
<sequence length="90" mass="10869">MKRKFIFLKFLKFKILNLIILNLNISYILKQKALYYFSKYYYKSSSTHSYKICALSARSYAISKHYLLSRFLYNRLLKDGILNGIKIHSW</sequence>
<reference evidence="1" key="1">
    <citation type="journal article" date="2020" name="Sci. Rep.">
        <title>Morphology, ultrastructure, genomics, and phylogeny of Euplotes vanleeuwenhoeki sp. nov. and its ultra-reduced endosymbiont 'Candidatus Pinguicoccus supinus' sp. nov.</title>
        <authorList>
            <person name="Serra V."/>
            <person name="Gammuto L."/>
            <person name="Nitla V."/>
            <person name="Castelli M."/>
            <person name="Lanzoni O."/>
            <person name="Sassera D."/>
            <person name="Bandi C."/>
            <person name="Sandeep B.V."/>
            <person name="Verni F."/>
            <person name="Modeo L."/>
            <person name="Petroni G."/>
        </authorList>
    </citation>
    <scope>NUCLEOTIDE SEQUENCE</scope>
    <source>
        <strain evidence="1">KKR18</strain>
    </source>
</reference>
<dbReference type="AlphaFoldDB" id="A0A7T1C563"/>
<proteinExistence type="predicted"/>
<accession>A0A7T1C563</accession>
<dbReference type="Gene3D" id="1.10.287.1480">
    <property type="match status" value="1"/>
</dbReference>
<name>A0A7T1C563_9SPIT</name>
<geneLocation type="mitochondrion" evidence="1"/>
<protein>
    <recommendedName>
        <fullName evidence="2">Ribosomal protein S14</fullName>
    </recommendedName>
</protein>
<keyword evidence="1" id="KW-0496">Mitochondrion</keyword>
<gene>
    <name evidence="1" type="ORF">MitoLV_33</name>
</gene>
<dbReference type="SUPFAM" id="SSF57716">
    <property type="entry name" value="Glucocorticoid receptor-like (DNA-binding domain)"/>
    <property type="match status" value="1"/>
</dbReference>